<dbReference type="InterPro" id="IPR007372">
    <property type="entry name" value="Lipid/polyisoprenoid-bd_YceI"/>
</dbReference>
<dbReference type="RefSeq" id="WP_090600873.1">
    <property type="nucleotide sequence ID" value="NZ_CTEE01000001.1"/>
</dbReference>
<dbReference type="SUPFAM" id="SSF101874">
    <property type="entry name" value="YceI-like"/>
    <property type="match status" value="1"/>
</dbReference>
<dbReference type="SMART" id="SM00867">
    <property type="entry name" value="YceI"/>
    <property type="match status" value="1"/>
</dbReference>
<dbReference type="InterPro" id="IPR036761">
    <property type="entry name" value="TTHA0802/YceI-like_sf"/>
</dbReference>
<gene>
    <name evidence="3" type="ORF">BN1232_01604</name>
</gene>
<dbReference type="OrthoDB" id="9811006at2"/>
<dbReference type="STRING" id="141349.BN1232_01604"/>
<evidence type="ECO:0000256" key="1">
    <source>
        <dbReference type="ARBA" id="ARBA00008812"/>
    </source>
</evidence>
<accession>A0A0E4GWA4</accession>
<proteinExistence type="inferred from homology"/>
<dbReference type="PANTHER" id="PTHR34406:SF1">
    <property type="entry name" value="PROTEIN YCEI"/>
    <property type="match status" value="1"/>
</dbReference>
<feature type="domain" description="Lipid/polyisoprenoid-binding YceI-like" evidence="2">
    <location>
        <begin position="16"/>
        <end position="174"/>
    </location>
</feature>
<reference evidence="3 4" key="1">
    <citation type="submission" date="2015-03" db="EMBL/GenBank/DDBJ databases">
        <authorList>
            <person name="Urmite Genomes"/>
        </authorList>
    </citation>
    <scope>NUCLEOTIDE SEQUENCE [LARGE SCALE GENOMIC DNA]</scope>
    <source>
        <strain evidence="3 4">CSUR P1491</strain>
    </source>
</reference>
<dbReference type="Proteomes" id="UP000199251">
    <property type="component" value="Unassembled WGS sequence"/>
</dbReference>
<sequence>MTTLETLLNDPDLAGVWNIVPDRSAVTFKIRNMWGLLNVKGRFTEFTGAGQLTGKGSVFGRLDIHTASVHTGIGRRDEHLRSADFFDVERFPEISVVVTAVHPTEGKAANLRASFTIKGISAPVPLPVTITEAGDGSIQISGETRIDRSQFDIGWNKFGMIAPTAKAAAQAVFVRSGQ</sequence>
<dbReference type="Pfam" id="PF04264">
    <property type="entry name" value="YceI"/>
    <property type="match status" value="1"/>
</dbReference>
<evidence type="ECO:0000313" key="4">
    <source>
        <dbReference type="Proteomes" id="UP000199251"/>
    </source>
</evidence>
<organism evidence="3 4">
    <name type="scientific">Mycobacterium lentiflavum</name>
    <dbReference type="NCBI Taxonomy" id="141349"/>
    <lineage>
        <taxon>Bacteria</taxon>
        <taxon>Bacillati</taxon>
        <taxon>Actinomycetota</taxon>
        <taxon>Actinomycetes</taxon>
        <taxon>Mycobacteriales</taxon>
        <taxon>Mycobacteriaceae</taxon>
        <taxon>Mycobacterium</taxon>
        <taxon>Mycobacterium simiae complex</taxon>
    </lineage>
</organism>
<evidence type="ECO:0000313" key="3">
    <source>
        <dbReference type="EMBL" id="CQD08885.1"/>
    </source>
</evidence>
<protein>
    <submittedName>
        <fullName evidence="3">YceI like family protein</fullName>
    </submittedName>
</protein>
<name>A0A0E4GWA4_MYCLN</name>
<dbReference type="EMBL" id="CTEE01000001">
    <property type="protein sequence ID" value="CQD08885.1"/>
    <property type="molecule type" value="Genomic_DNA"/>
</dbReference>
<dbReference type="Gene3D" id="2.40.128.110">
    <property type="entry name" value="Lipid/polyisoprenoid-binding, YceI-like"/>
    <property type="match status" value="1"/>
</dbReference>
<dbReference type="PANTHER" id="PTHR34406">
    <property type="entry name" value="PROTEIN YCEI"/>
    <property type="match status" value="1"/>
</dbReference>
<dbReference type="AlphaFoldDB" id="A0A0E4GWA4"/>
<evidence type="ECO:0000259" key="2">
    <source>
        <dbReference type="SMART" id="SM00867"/>
    </source>
</evidence>
<comment type="similarity">
    <text evidence="1">Belongs to the UPF0312 family.</text>
</comment>